<keyword evidence="1" id="KW-0560">Oxidoreductase</keyword>
<dbReference type="AlphaFoldDB" id="A0A381UN41"/>
<dbReference type="Pfam" id="PF00107">
    <property type="entry name" value="ADH_zinc_N"/>
    <property type="match status" value="1"/>
</dbReference>
<dbReference type="Pfam" id="PF08240">
    <property type="entry name" value="ADH_N"/>
    <property type="match status" value="1"/>
</dbReference>
<dbReference type="SUPFAM" id="SSF50129">
    <property type="entry name" value="GroES-like"/>
    <property type="match status" value="1"/>
</dbReference>
<dbReference type="Gene3D" id="3.90.180.10">
    <property type="entry name" value="Medium-chain alcohol dehydrogenases, catalytic domain"/>
    <property type="match status" value="1"/>
</dbReference>
<dbReference type="Gene3D" id="3.40.50.720">
    <property type="entry name" value="NAD(P)-binding Rossmann-like Domain"/>
    <property type="match status" value="1"/>
</dbReference>
<feature type="domain" description="Alcohol dehydrogenase-like N-terminal" evidence="3">
    <location>
        <begin position="24"/>
        <end position="128"/>
    </location>
</feature>
<dbReference type="InterPro" id="IPR013149">
    <property type="entry name" value="ADH-like_C"/>
</dbReference>
<reference evidence="4" key="1">
    <citation type="submission" date="2018-05" db="EMBL/GenBank/DDBJ databases">
        <authorList>
            <person name="Lanie J.A."/>
            <person name="Ng W.-L."/>
            <person name="Kazmierczak K.M."/>
            <person name="Andrzejewski T.M."/>
            <person name="Davidsen T.M."/>
            <person name="Wayne K.J."/>
            <person name="Tettelin H."/>
            <person name="Glass J.I."/>
            <person name="Rusch D."/>
            <person name="Podicherti R."/>
            <person name="Tsui H.-C.T."/>
            <person name="Winkler M.E."/>
        </authorList>
    </citation>
    <scope>NUCLEOTIDE SEQUENCE</scope>
</reference>
<dbReference type="SUPFAM" id="SSF51735">
    <property type="entry name" value="NAD(P)-binding Rossmann-fold domains"/>
    <property type="match status" value="1"/>
</dbReference>
<evidence type="ECO:0000259" key="3">
    <source>
        <dbReference type="Pfam" id="PF08240"/>
    </source>
</evidence>
<name>A0A381UN41_9ZZZZ</name>
<dbReference type="InterPro" id="IPR050129">
    <property type="entry name" value="Zn_alcohol_dh"/>
</dbReference>
<evidence type="ECO:0000259" key="2">
    <source>
        <dbReference type="Pfam" id="PF00107"/>
    </source>
</evidence>
<accession>A0A381UN41</accession>
<sequence length="334" mass="34935">MRVATWRGGSEITIDTVPDPRPAPGQLLLKVHSSGICGTDIHKTQGLFPGTPPEVLGHEFVGPVVEVGEGVDSALLGKNIACTLNPACGECQGCLTWSAMHCEREPRLAGGFAEYVLVDKRQIHIIPDSLDPEIAAMTEPAACVISTLNMLNEIEADCDALVVGGGLLGLLTVGVLKLRGAGRVILSEPNPARLAMGRQFGADVLNNPKQDDLPGLINDLTGGYGVKIGVEAVGVPQLVADVSKMIRPRGNLVLVGVSPQGSALPVDLYDFHYKEITMSGAFGAGDAFGEALDTLPDLNFTGVVSGRFPLEQTADALEISAGGNGVKYMIAPHD</sequence>
<dbReference type="InterPro" id="IPR013154">
    <property type="entry name" value="ADH-like_N"/>
</dbReference>
<evidence type="ECO:0000256" key="1">
    <source>
        <dbReference type="ARBA" id="ARBA00023002"/>
    </source>
</evidence>
<dbReference type="InterPro" id="IPR036291">
    <property type="entry name" value="NAD(P)-bd_dom_sf"/>
</dbReference>
<gene>
    <name evidence="4" type="ORF">METZ01_LOCUS81611</name>
</gene>
<protein>
    <recommendedName>
        <fullName evidence="5">Enoyl reductase (ER) domain-containing protein</fullName>
    </recommendedName>
</protein>
<proteinExistence type="predicted"/>
<dbReference type="PANTHER" id="PTHR43401:SF2">
    <property type="entry name" value="L-THREONINE 3-DEHYDROGENASE"/>
    <property type="match status" value="1"/>
</dbReference>
<dbReference type="InterPro" id="IPR011032">
    <property type="entry name" value="GroES-like_sf"/>
</dbReference>
<dbReference type="EMBL" id="UINC01006640">
    <property type="protein sequence ID" value="SVA28757.1"/>
    <property type="molecule type" value="Genomic_DNA"/>
</dbReference>
<organism evidence="4">
    <name type="scientific">marine metagenome</name>
    <dbReference type="NCBI Taxonomy" id="408172"/>
    <lineage>
        <taxon>unclassified sequences</taxon>
        <taxon>metagenomes</taxon>
        <taxon>ecological metagenomes</taxon>
    </lineage>
</organism>
<dbReference type="GO" id="GO:0016491">
    <property type="term" value="F:oxidoreductase activity"/>
    <property type="evidence" value="ECO:0007669"/>
    <property type="project" value="UniProtKB-KW"/>
</dbReference>
<evidence type="ECO:0000313" key="4">
    <source>
        <dbReference type="EMBL" id="SVA28757.1"/>
    </source>
</evidence>
<evidence type="ECO:0008006" key="5">
    <source>
        <dbReference type="Google" id="ProtNLM"/>
    </source>
</evidence>
<feature type="domain" description="Alcohol dehydrogenase-like C-terminal" evidence="2">
    <location>
        <begin position="168"/>
        <end position="294"/>
    </location>
</feature>
<dbReference type="PANTHER" id="PTHR43401">
    <property type="entry name" value="L-THREONINE 3-DEHYDROGENASE"/>
    <property type="match status" value="1"/>
</dbReference>